<feature type="compositionally biased region" description="Low complexity" evidence="18">
    <location>
        <begin position="75"/>
        <end position="84"/>
    </location>
</feature>
<feature type="compositionally biased region" description="Basic and acidic residues" evidence="18">
    <location>
        <begin position="862"/>
        <end position="872"/>
    </location>
</feature>
<feature type="region of interest" description="Disordered" evidence="18">
    <location>
        <begin position="947"/>
        <end position="978"/>
    </location>
</feature>
<keyword evidence="10" id="KW-0832">Ubl conjugation</keyword>
<feature type="region of interest" description="Disordered" evidence="18">
    <location>
        <begin position="431"/>
        <end position="459"/>
    </location>
</feature>
<feature type="compositionally biased region" description="Low complexity" evidence="18">
    <location>
        <begin position="1255"/>
        <end position="1270"/>
    </location>
</feature>
<reference evidence="21" key="2">
    <citation type="submission" date="2025-09" db="UniProtKB">
        <authorList>
            <consortium name="Ensembl"/>
        </authorList>
    </citation>
    <scope>IDENTIFICATION</scope>
</reference>
<feature type="compositionally biased region" description="Basic and acidic residues" evidence="18">
    <location>
        <begin position="834"/>
        <end position="848"/>
    </location>
</feature>
<dbReference type="GO" id="GO:0008270">
    <property type="term" value="F:zinc ion binding"/>
    <property type="evidence" value="ECO:0007669"/>
    <property type="project" value="UniProtKB-KW"/>
</dbReference>
<keyword evidence="6" id="KW-0677">Repeat</keyword>
<dbReference type="Gene3D" id="3.30.710.10">
    <property type="entry name" value="Potassium Channel Kv1.1, Chain A"/>
    <property type="match status" value="1"/>
</dbReference>
<dbReference type="GO" id="GO:0000785">
    <property type="term" value="C:chromatin"/>
    <property type="evidence" value="ECO:0007669"/>
    <property type="project" value="Ensembl"/>
</dbReference>
<evidence type="ECO:0000256" key="4">
    <source>
        <dbReference type="ARBA" id="ARBA00022553"/>
    </source>
</evidence>
<keyword evidence="22" id="KW-1185">Reference proteome</keyword>
<dbReference type="GO" id="GO:0000724">
    <property type="term" value="P:double-strand break repair via homologous recombination"/>
    <property type="evidence" value="ECO:0007669"/>
    <property type="project" value="Ensembl"/>
</dbReference>
<dbReference type="GO" id="GO:1904431">
    <property type="term" value="P:positive regulation of t-circle formation"/>
    <property type="evidence" value="ECO:0007669"/>
    <property type="project" value="Ensembl"/>
</dbReference>
<feature type="compositionally biased region" description="Basic residues" evidence="18">
    <location>
        <begin position="1604"/>
        <end position="1620"/>
    </location>
</feature>
<dbReference type="InterPro" id="IPR018574">
    <property type="entry name" value="Structure-sp_endonuc_su_Slx4"/>
</dbReference>
<keyword evidence="7 17" id="KW-0227">DNA damage</keyword>
<feature type="compositionally biased region" description="Low complexity" evidence="18">
    <location>
        <begin position="1440"/>
        <end position="1452"/>
    </location>
</feature>
<dbReference type="PANTHER" id="PTHR21541:SF3">
    <property type="entry name" value="STRUCTURE-SPECIFIC ENDONUCLEASE SUBUNIT SLX4"/>
    <property type="match status" value="1"/>
</dbReference>
<evidence type="ECO:0000256" key="8">
    <source>
        <dbReference type="ARBA" id="ARBA00022771"/>
    </source>
</evidence>
<dbReference type="GO" id="GO:0000712">
    <property type="term" value="P:resolution of meiotic recombination intermediates"/>
    <property type="evidence" value="ECO:0007669"/>
    <property type="project" value="TreeGrafter"/>
</dbReference>
<keyword evidence="12 17" id="KW-0234">DNA repair</keyword>
<feature type="region of interest" description="Disordered" evidence="18">
    <location>
        <begin position="47"/>
        <end position="108"/>
    </location>
</feature>
<dbReference type="GO" id="GO:0033557">
    <property type="term" value="C:Slx1-Slx4 complex"/>
    <property type="evidence" value="ECO:0007669"/>
    <property type="project" value="Ensembl"/>
</dbReference>
<dbReference type="GO" id="GO:0090656">
    <property type="term" value="P:t-circle formation"/>
    <property type="evidence" value="ECO:0007669"/>
    <property type="project" value="Ensembl"/>
</dbReference>
<keyword evidence="9" id="KW-0862">Zinc</keyword>
<comment type="subunit">
    <text evidence="15">Forms a heterodimer with SLX1A/GIYD1. Interacts with ERCC4/XPF; catalytic subunit of the ERCC4-ERCC1 endonuclease. Interacts with MUS81; catalytic subunit of the MUS81-EME1 endonuclease. Interacts with MSH2; component of the MSH2-MSH3 mismatch repair complex. Interacts with TERF2-TERF2IP. Interacts with PLK1 and SLX4IP.</text>
</comment>
<evidence type="ECO:0000256" key="13">
    <source>
        <dbReference type="ARBA" id="ARBA00023242"/>
    </source>
</evidence>
<evidence type="ECO:0000256" key="12">
    <source>
        <dbReference type="ARBA" id="ARBA00023204"/>
    </source>
</evidence>
<gene>
    <name evidence="21" type="primary">SLX4</name>
</gene>
<feature type="compositionally biased region" description="Polar residues" evidence="18">
    <location>
        <begin position="1356"/>
        <end position="1367"/>
    </location>
</feature>
<feature type="compositionally biased region" description="Basic residues" evidence="18">
    <location>
        <begin position="372"/>
        <end position="392"/>
    </location>
</feature>
<feature type="compositionally biased region" description="Polar residues" evidence="18">
    <location>
        <begin position="947"/>
        <end position="971"/>
    </location>
</feature>
<evidence type="ECO:0000256" key="6">
    <source>
        <dbReference type="ARBA" id="ARBA00022737"/>
    </source>
</evidence>
<feature type="region of interest" description="Disordered" evidence="18">
    <location>
        <begin position="834"/>
        <end position="934"/>
    </location>
</feature>
<feature type="region of interest" description="Disordered" evidence="18">
    <location>
        <begin position="992"/>
        <end position="1109"/>
    </location>
</feature>
<feature type="region of interest" description="Disordered" evidence="18">
    <location>
        <begin position="1582"/>
        <end position="1689"/>
    </location>
</feature>
<feature type="compositionally biased region" description="Polar residues" evidence="18">
    <location>
        <begin position="1088"/>
        <end position="1105"/>
    </location>
</feature>
<reference evidence="21" key="1">
    <citation type="submission" date="2025-08" db="UniProtKB">
        <authorList>
            <consortium name="Ensembl"/>
        </authorList>
    </citation>
    <scope>IDENTIFICATION</scope>
</reference>
<dbReference type="GO" id="GO:0010792">
    <property type="term" value="P:DNA double-strand break processing involved in repair via single-strand annealing"/>
    <property type="evidence" value="ECO:0007669"/>
    <property type="project" value="Ensembl"/>
</dbReference>
<dbReference type="Pfam" id="PF00651">
    <property type="entry name" value="BTB"/>
    <property type="match status" value="1"/>
</dbReference>
<evidence type="ECO:0000256" key="17">
    <source>
        <dbReference type="PROSITE-ProRule" id="PRU01256"/>
    </source>
</evidence>
<organism evidence="21 22">
    <name type="scientific">Marmota marmota marmota</name>
    <name type="common">Alpine marmot</name>
    <dbReference type="NCBI Taxonomy" id="9994"/>
    <lineage>
        <taxon>Eukaryota</taxon>
        <taxon>Metazoa</taxon>
        <taxon>Chordata</taxon>
        <taxon>Craniata</taxon>
        <taxon>Vertebrata</taxon>
        <taxon>Euteleostomi</taxon>
        <taxon>Mammalia</taxon>
        <taxon>Eutheria</taxon>
        <taxon>Euarchontoglires</taxon>
        <taxon>Glires</taxon>
        <taxon>Rodentia</taxon>
        <taxon>Sciuromorpha</taxon>
        <taxon>Sciuridae</taxon>
        <taxon>Xerinae</taxon>
        <taxon>Marmotini</taxon>
        <taxon>Marmota</taxon>
    </lineage>
</organism>
<evidence type="ECO:0000256" key="18">
    <source>
        <dbReference type="SAM" id="MobiDB-lite"/>
    </source>
</evidence>
<dbReference type="GO" id="GO:0048476">
    <property type="term" value="C:Holliday junction resolvase complex"/>
    <property type="evidence" value="ECO:0007669"/>
    <property type="project" value="Ensembl"/>
</dbReference>
<feature type="compositionally biased region" description="Polar residues" evidence="18">
    <location>
        <begin position="1231"/>
        <end position="1241"/>
    </location>
</feature>
<evidence type="ECO:0000259" key="19">
    <source>
        <dbReference type="PROSITE" id="PS50097"/>
    </source>
</evidence>
<dbReference type="PROSITE" id="PS51908">
    <property type="entry name" value="ZF_UBZ4"/>
    <property type="match status" value="2"/>
</dbReference>
<dbReference type="Proteomes" id="UP000694407">
    <property type="component" value="Unplaced"/>
</dbReference>
<evidence type="ECO:0000313" key="21">
    <source>
        <dbReference type="Ensembl" id="ENSMMMP00000008218.1"/>
    </source>
</evidence>
<feature type="region of interest" description="Disordered" evidence="18">
    <location>
        <begin position="1224"/>
        <end position="1316"/>
    </location>
</feature>
<evidence type="ECO:0000259" key="20">
    <source>
        <dbReference type="PROSITE" id="PS51908"/>
    </source>
</evidence>
<dbReference type="GO" id="GO:0070522">
    <property type="term" value="C:ERCC4-ERCC1 complex"/>
    <property type="evidence" value="ECO:0007669"/>
    <property type="project" value="Ensembl"/>
</dbReference>
<comment type="similarity">
    <text evidence="2">Belongs to the SLX4 family.</text>
</comment>
<dbReference type="GO" id="GO:0072429">
    <property type="term" value="P:response to intra-S DNA damage checkpoint signaling"/>
    <property type="evidence" value="ECO:0007669"/>
    <property type="project" value="Ensembl"/>
</dbReference>
<evidence type="ECO:0000256" key="1">
    <source>
        <dbReference type="ARBA" id="ARBA00004123"/>
    </source>
</evidence>
<keyword evidence="5" id="KW-0479">Metal-binding</keyword>
<dbReference type="CDD" id="cd22999">
    <property type="entry name" value="SAP_SLX4"/>
    <property type="match status" value="1"/>
</dbReference>
<feature type="compositionally biased region" description="Polar residues" evidence="18">
    <location>
        <begin position="1582"/>
        <end position="1603"/>
    </location>
</feature>
<evidence type="ECO:0000256" key="3">
    <source>
        <dbReference type="ARBA" id="ARBA00022499"/>
    </source>
</evidence>
<feature type="region of interest" description="Disordered" evidence="18">
    <location>
        <begin position="1329"/>
        <end position="1452"/>
    </location>
</feature>
<accession>A0A8C6EQX4</accession>
<feature type="domain" description="UBZ4-type" evidence="20">
    <location>
        <begin position="273"/>
        <end position="303"/>
    </location>
</feature>
<keyword evidence="8 17" id="KW-0863">Zinc-finger</keyword>
<keyword evidence="13" id="KW-0539">Nucleus</keyword>
<feature type="domain" description="BTB" evidence="19">
    <location>
        <begin position="664"/>
        <end position="737"/>
    </location>
</feature>
<dbReference type="PANTHER" id="PTHR21541">
    <property type="entry name" value="BTB POZ DOMAIN CONTAINING 12"/>
    <property type="match status" value="1"/>
</dbReference>
<feature type="region of interest" description="Disordered" evidence="18">
    <location>
        <begin position="556"/>
        <end position="577"/>
    </location>
</feature>
<dbReference type="GO" id="GO:0061820">
    <property type="term" value="P:telomeric D-loop disassembly"/>
    <property type="evidence" value="ECO:0007669"/>
    <property type="project" value="Ensembl"/>
</dbReference>
<evidence type="ECO:0000256" key="11">
    <source>
        <dbReference type="ARBA" id="ARBA00023172"/>
    </source>
</evidence>
<evidence type="ECO:0000256" key="15">
    <source>
        <dbReference type="ARBA" id="ARBA00064578"/>
    </source>
</evidence>
<dbReference type="SMART" id="SM00225">
    <property type="entry name" value="BTB"/>
    <property type="match status" value="1"/>
</dbReference>
<feature type="compositionally biased region" description="Acidic residues" evidence="18">
    <location>
        <begin position="1345"/>
        <end position="1354"/>
    </location>
</feature>
<dbReference type="PROSITE" id="PS50097">
    <property type="entry name" value="BTB"/>
    <property type="match status" value="1"/>
</dbReference>
<sequence>NALRSVLTPLKTLPKALKLKTGQMMDESDDDFKELCANFFQRVKKNGTKEVSGEKKTQKASNSTQIRNKLKKNKQSTTKSKTLLGPAGKKPKLGSEDPSTKKPEATKLQENEQALSVNGEGGVLVPALNQPNLCGRAQSIQTGNQARTMATPFREDHRKNAPSGDSHLAPTCLTAAVPSPSKPRTAELVLQRMQQFKRADPERLRHASGECSVEAALEENSPQSPQEEMVTGNGYEARFPATDSDAAVALALQQEFGREAASAHNGSLEENGLFFCQMCQKNLSAMNVTRREQHVNRCLDEAEKALKPSIPQIPECPICGKLFLSSKSRISHLKQCAVKMEVGPQLLLQAARLQTAQLEPFSVPFSSGSHTRGLKRKGATNKKEPQKRRKVSKPSVPSEDLLVAMALSRSEIEQCPAVPALILENAFSERMRPGAEKKSRKKKPPASPPQLLVQDSETTGRQIEDRVAQLLSEEVELSSTPPLPASRIFKEEWEEAGWRLQLPEGKRNFLWEGSALTRAWAVESFYTMGLVPPIVPQQPAKEPELPLVLWEQPEPSVQKSPALHSSHPAGLGPRDPLLSASQREHQALQDLMDLAEEGLSGSPWPCSGVAGEPWGIDSVPSSLPLTGFVLPFREKPPERGVHTSVSLGLLAADFSAMVNNPHLSDVQFQMDSGEVLYAHKFVLYARCPLLIQYMNNEGFSAVEDGDLTQRVLLSNVSFEAACAFLHYLYTADTSLPPCLVPALSSLALRFGVNDLVHLCEQVPVLMDSEGEQQEKEDENCDSRVENLQELLRAVWADEEEEETESHQEDRVQVNEAEMEEIYEFAATQRKLLQRERETDTEKDSDYPGKDSPVAGPVLGRVQSDEQLEKQEQSELSGPGKEEASATWGNAPHSLPLLPGLRSVSTGEAETHEQEVPTGAPGPSPSGGCQAGGKEGFLLHPVKIHNHQQACSSTQGSELSQIMSSPEEQSGTVRERQVEMACPLAPQQISLPHPCYLLSQPPGGRSPGQSQFHLDIGDPSPAASQSHGGASRVASPGSLSPLVPLRQKRDNSFLTSFTEPGHWKGKGCSSMLEGKTKGVPISPEKSSPIDLTQSQPDHLSTSSQDLPSHLSKENEIILLLDSDEELELEQTKTKSISNDLPEERKVLEFSPRSSELFSVIDVDADQECCSPLKEGAGIQREEEEGELENQDALGRGRVPWLLCDQESSLHEDSTDTSWLVPATPLASKSRDCSSQTQITSLVPRTPGDKMGRHTPSAASENRAAQEAAQSSVNTPQMSPVTPGASDSGRQVYRSPSGPHPRYCSLSSPRAQQPAIGGLTDVTSRFQKLSPLGPFLPNQAAAGEVVEVGDSEDEQEVASHQGNSSTLQDSDPPVPVDDCCWHVEPLSPIPIDHLNLERTGPLSTSSPSRQAHGALDSSDCHSPGLPGTTPIRGSCAAHREPQQQSPQAGSSGSSRLSFLNTALWDNWDGEEQKSPEASPVAQTPSAHRAQRLEGPETPKGANQKKNLPPKVPITPMPRYSIMETPLLKKELDRFGVRPLPKRQMILKLKEIFQYTHQTLESDSEDEIQSSQVPLEAPCSQTLTTETYRPSQAGHTQSKATAGPRTQRSKGPTKAKGPRHPKHQPGESIPHPRKSAAEEPSPGPDGDAQLPASQESVATYVDSNDSSFSSQSSSSCEFGATFESAGEDEEGEEAVSASQAAVQAVDTEEAVRCYIRSTPALYRKVLTYQPLELAELQAELKQNGIRVATGKLLDVLDTHCITFTTAAARKEKLKQKGRRRVGRKKGVWD</sequence>
<feature type="compositionally biased region" description="Basic and acidic residues" evidence="18">
    <location>
        <begin position="47"/>
        <end position="57"/>
    </location>
</feature>
<keyword evidence="11" id="KW-0233">DNA recombination</keyword>
<dbReference type="InterPro" id="IPR000210">
    <property type="entry name" value="BTB/POZ_dom"/>
</dbReference>
<proteinExistence type="inferred from homology"/>
<dbReference type="GeneTree" id="ENSGT00390000014091"/>
<protein>
    <recommendedName>
        <fullName evidence="14">Structure-specific endonuclease subunit SLX4</fullName>
    </recommendedName>
    <alternativeName>
        <fullName evidence="16">BTB/POZ domain-containing protein 12</fullName>
    </alternativeName>
</protein>
<dbReference type="GO" id="GO:0000781">
    <property type="term" value="C:chromosome, telomeric region"/>
    <property type="evidence" value="ECO:0007669"/>
    <property type="project" value="Ensembl"/>
</dbReference>
<dbReference type="GO" id="GO:0006260">
    <property type="term" value="P:DNA replication"/>
    <property type="evidence" value="ECO:0007669"/>
    <property type="project" value="InterPro"/>
</dbReference>
<dbReference type="GO" id="GO:0003677">
    <property type="term" value="F:DNA binding"/>
    <property type="evidence" value="ECO:0007669"/>
    <property type="project" value="InterPro"/>
</dbReference>
<evidence type="ECO:0000256" key="2">
    <source>
        <dbReference type="ARBA" id="ARBA00006661"/>
    </source>
</evidence>
<name>A0A8C6EQX4_MARMA</name>
<keyword evidence="4" id="KW-0597">Phosphoprotein</keyword>
<dbReference type="InterPro" id="IPR011333">
    <property type="entry name" value="SKP1/BTB/POZ_sf"/>
</dbReference>
<dbReference type="GO" id="GO:1904357">
    <property type="term" value="P:negative regulation of telomere maintenance via telomere lengthening"/>
    <property type="evidence" value="ECO:0007669"/>
    <property type="project" value="Ensembl"/>
</dbReference>
<dbReference type="FunFam" id="3.30.710.10:FF:000116">
    <property type="entry name" value="SLX4 structure-specific endonuclease subunit"/>
    <property type="match status" value="1"/>
</dbReference>
<comment type="subcellular location">
    <subcellularLocation>
        <location evidence="1">Nucleus</location>
    </subcellularLocation>
</comment>
<evidence type="ECO:0000256" key="14">
    <source>
        <dbReference type="ARBA" id="ARBA00029496"/>
    </source>
</evidence>
<evidence type="ECO:0000256" key="9">
    <source>
        <dbReference type="ARBA" id="ARBA00022833"/>
    </source>
</evidence>
<evidence type="ECO:0000256" key="10">
    <source>
        <dbReference type="ARBA" id="ARBA00022843"/>
    </source>
</evidence>
<feature type="compositionally biased region" description="Low complexity" evidence="18">
    <location>
        <begin position="1660"/>
        <end position="1672"/>
    </location>
</feature>
<feature type="domain" description="UBZ4-type" evidence="20">
    <location>
        <begin position="313"/>
        <end position="341"/>
    </location>
</feature>
<evidence type="ECO:0000313" key="22">
    <source>
        <dbReference type="Proteomes" id="UP000694407"/>
    </source>
</evidence>
<dbReference type="GO" id="GO:0008047">
    <property type="term" value="F:enzyme activator activity"/>
    <property type="evidence" value="ECO:0007669"/>
    <property type="project" value="Ensembl"/>
</dbReference>
<evidence type="ECO:0000256" key="7">
    <source>
        <dbReference type="ARBA" id="ARBA00022763"/>
    </source>
</evidence>
<feature type="region of interest" description="Disordered" evidence="18">
    <location>
        <begin position="362"/>
        <end position="396"/>
    </location>
</feature>
<evidence type="ECO:0000256" key="5">
    <source>
        <dbReference type="ARBA" id="ARBA00022723"/>
    </source>
</evidence>
<dbReference type="GO" id="GO:0006289">
    <property type="term" value="P:nucleotide-excision repair"/>
    <property type="evidence" value="ECO:0007669"/>
    <property type="project" value="Ensembl"/>
</dbReference>
<dbReference type="SUPFAM" id="SSF54695">
    <property type="entry name" value="POZ domain"/>
    <property type="match status" value="1"/>
</dbReference>
<feature type="region of interest" description="Disordered" evidence="18">
    <location>
        <begin position="1467"/>
        <end position="1514"/>
    </location>
</feature>
<dbReference type="GO" id="GO:0005654">
    <property type="term" value="C:nucleoplasm"/>
    <property type="evidence" value="ECO:0007669"/>
    <property type="project" value="Ensembl"/>
</dbReference>
<dbReference type="Ensembl" id="ENSMMMT00000009368.1">
    <property type="protein sequence ID" value="ENSMMMP00000008218.1"/>
    <property type="gene ID" value="ENSMMMG00000007340.1"/>
</dbReference>
<evidence type="ECO:0000256" key="16">
    <source>
        <dbReference type="ARBA" id="ARBA00076095"/>
    </source>
</evidence>
<keyword evidence="3" id="KW-1017">Isopeptide bond</keyword>
<feature type="compositionally biased region" description="Basic and acidic residues" evidence="18">
    <location>
        <begin position="93"/>
        <end position="108"/>
    </location>
</feature>
<dbReference type="Pfam" id="PF09494">
    <property type="entry name" value="Slx4"/>
    <property type="match status" value="1"/>
</dbReference>
<dbReference type="InterPro" id="IPR006642">
    <property type="entry name" value="Rad18_UBZ4"/>
</dbReference>